<evidence type="ECO:0000256" key="3">
    <source>
        <dbReference type="PROSITE-ProRule" id="PRU00023"/>
    </source>
</evidence>
<dbReference type="GO" id="GO:0008081">
    <property type="term" value="F:phosphoric diester hydrolase activity"/>
    <property type="evidence" value="ECO:0007669"/>
    <property type="project" value="InterPro"/>
</dbReference>
<feature type="repeat" description="ANK" evidence="3">
    <location>
        <begin position="551"/>
        <end position="583"/>
    </location>
</feature>
<dbReference type="Proteomes" id="UP000005222">
    <property type="component" value="Chromosome M"/>
</dbReference>
<proteinExistence type="predicted"/>
<dbReference type="OrthoDB" id="1577640at2759"/>
<dbReference type="PROSITE" id="PS50297">
    <property type="entry name" value="ANK_REP_REGION"/>
    <property type="match status" value="2"/>
</dbReference>
<feature type="domain" description="GP-PDE" evidence="5">
    <location>
        <begin position="906"/>
        <end position="1243"/>
    </location>
</feature>
<sequence length="1243" mass="140614">MKFGKYLASRQLELPEYSGHFIDYKALKKLMKQLAIPDSGKDVNDNGNTGYANASRVHETLKENKASFFFRVERELDKVNAFYLEKQADLTINLNLLIMKKDELFAKSSQNLKRSDSIPSVKGSSNGIVSKSVENDPNFRKSISYLNLYQNFKKIHQDFIRLQQFIELNEIGFSKVVKKWDKRSKSHTKELFISTAVSVQPVFHKNEINELSDLVTQSLFELESVLDGDYSVIVNHVKKGLQGNIYDMSSLDTAMKVDDETHVDGINSQNKSSSDSESLELYHSEIDELYNSFVNVAILKDPDLSVLSRWVEEVKTSTKKNGDHLQTSSTDSVKYKLSKIFLLSITNLKISDSFLQSFLELINYELDFAFARDDFNNGRNVLHECCSIPCTSTHDSHVTINNGVKVLHSNDSVNHSRIDIVRYMMDNLPETSRNRLLVGKDFNGRSCLHYASQNNRLDTINIIAPYFPTDHIDDLDKESMTSLLFAIRNNNYKMVQKLVEMGSNCYPSSKDNSLQYLPINYACMFGDAETIDFLLSNCSPVSTLVNKPDFEGLLPLHVVARSGHYNLIELLINYGADINKFDGLNKWSPLFYAVLEGNINTTKELIRLGARVDLVDDDSYNVLYYAVIEGHVEILNILLKYLKENPDISMKNKVQAQISNNPLISEKDNLQFNGHESSAILDETLDSEDSASPDKGHVDTIPDLKLPPPILPLRRYGHNFLEQKVLIELIFPPDNEFIKLFNTATNMKPGRLTITSNISDMIPRNILLPVADTAKANNHCIFQTDLDFLDEFKIDFEIFPKFGTRLIAKSTALSFLAVNSTSAEINSVQLPLFDLRLKNIGEIKFNYQVIRPFSGTLLETSKFDTYWKSSTSFVEAKGALKLNAAGGLSPKNFFPLSNTLSTSTSPTSNAFNAKGTAEPGQNFSSSIVTATSLHGEYLTIKICFLNDGTPVVCPHWSIWVTEEIDLLLPNLSVEQLSSITESLFDYNKIVHDLSKMTNEEFPLLRKLLKVVYLPLDVFLEILNLDINLGFEIIYPSSFELTELPFATNTQSKLNDFIDFTLNDIFNHIRSHKLKNPSDNVRSIIFLSSNSMVCKVLNWKQPNFPVFLTMSGFSYDAKKQIFESKSTNGLSLGNFKNNNSSKGGDDIRTESSFEQEIIIRSVKEAISFTLSNNLMGVIMSVYLLKLVPRLIPLIRARGLILIATGEERNYETTFFDKDLDPRTKAEINGFKFDDLLCFKDNVSV</sequence>
<reference evidence="6 7" key="1">
    <citation type="journal article" date="2012" name="G3 (Bethesda)">
        <title>Pichia sorbitophila, an interspecies yeast hybrid reveals early steps of genome resolution following polyploidization.</title>
        <authorList>
            <person name="Leh Louis V."/>
            <person name="Despons L."/>
            <person name="Friedrich A."/>
            <person name="Martin T."/>
            <person name="Durrens P."/>
            <person name="Casaregola S."/>
            <person name="Neuveglise C."/>
            <person name="Fairhead C."/>
            <person name="Marck C."/>
            <person name="Cruz J.A."/>
            <person name="Straub M.L."/>
            <person name="Kugler V."/>
            <person name="Sacerdot C."/>
            <person name="Uzunov Z."/>
            <person name="Thierry A."/>
            <person name="Weiss S."/>
            <person name="Bleykasten C."/>
            <person name="De Montigny J."/>
            <person name="Jacques N."/>
            <person name="Jung P."/>
            <person name="Lemaire M."/>
            <person name="Mallet S."/>
            <person name="Morel G."/>
            <person name="Richard G.F."/>
            <person name="Sarkar A."/>
            <person name="Savel G."/>
            <person name="Schacherer J."/>
            <person name="Seret M.L."/>
            <person name="Talla E."/>
            <person name="Samson G."/>
            <person name="Jubin C."/>
            <person name="Poulain J."/>
            <person name="Vacherie B."/>
            <person name="Barbe V."/>
            <person name="Pelletier E."/>
            <person name="Sherman D.J."/>
            <person name="Westhof E."/>
            <person name="Weissenbach J."/>
            <person name="Baret P.V."/>
            <person name="Wincker P."/>
            <person name="Gaillardin C."/>
            <person name="Dujon B."/>
            <person name="Souciet J.L."/>
        </authorList>
    </citation>
    <scope>NUCLEOTIDE SEQUENCE [LARGE SCALE GENOMIC DNA]</scope>
    <source>
        <strain evidence="7">ATCC MYA-4447 / BCRC 22081 / CBS 7064 / NBRC 10061 / NRRL Y-12695</strain>
    </source>
</reference>
<dbReference type="PANTHER" id="PTHR24198:SF165">
    <property type="entry name" value="ANKYRIN REPEAT-CONTAINING PROTEIN-RELATED"/>
    <property type="match status" value="1"/>
</dbReference>
<keyword evidence="1" id="KW-0677">Repeat</keyword>
<dbReference type="InterPro" id="IPR030395">
    <property type="entry name" value="GP_PDE_dom"/>
</dbReference>
<feature type="repeat" description="ANK" evidence="3">
    <location>
        <begin position="585"/>
        <end position="617"/>
    </location>
</feature>
<feature type="domain" description="SPX" evidence="4">
    <location>
        <begin position="1"/>
        <end position="194"/>
    </location>
</feature>
<dbReference type="SMART" id="SM00248">
    <property type="entry name" value="ANK"/>
    <property type="match status" value="7"/>
</dbReference>
<dbReference type="InParanoid" id="G8Y314"/>
<evidence type="ECO:0000313" key="7">
    <source>
        <dbReference type="Proteomes" id="UP000005222"/>
    </source>
</evidence>
<dbReference type="PANTHER" id="PTHR24198">
    <property type="entry name" value="ANKYRIN REPEAT AND PROTEIN KINASE DOMAIN-CONTAINING PROTEIN"/>
    <property type="match status" value="1"/>
</dbReference>
<dbReference type="CDD" id="cd14483">
    <property type="entry name" value="SPX_PHO81_NUC-2_like"/>
    <property type="match status" value="1"/>
</dbReference>
<dbReference type="OMA" id="DDRGPDF"/>
<dbReference type="eggNOG" id="KOG0504">
    <property type="taxonomic scope" value="Eukaryota"/>
</dbReference>
<dbReference type="eggNOG" id="KOG2421">
    <property type="taxonomic scope" value="Eukaryota"/>
</dbReference>
<dbReference type="PROSITE" id="PS51704">
    <property type="entry name" value="GP_PDE"/>
    <property type="match status" value="1"/>
</dbReference>
<organism evidence="6 7">
    <name type="scientific">Pichia sorbitophila (strain ATCC MYA-4447 / BCRC 22081 / CBS 7064 / NBRC 10061 / NRRL Y-12695)</name>
    <name type="common">Hybrid yeast</name>
    <dbReference type="NCBI Taxonomy" id="559304"/>
    <lineage>
        <taxon>Eukaryota</taxon>
        <taxon>Fungi</taxon>
        <taxon>Dikarya</taxon>
        <taxon>Ascomycota</taxon>
        <taxon>Saccharomycotina</taxon>
        <taxon>Pichiomycetes</taxon>
        <taxon>Debaryomycetaceae</taxon>
        <taxon>Millerozyma</taxon>
    </lineage>
</organism>
<dbReference type="InterPro" id="IPR004331">
    <property type="entry name" value="SPX_dom"/>
</dbReference>
<dbReference type="eggNOG" id="KOG1161">
    <property type="taxonomic scope" value="Eukaryota"/>
</dbReference>
<dbReference type="Pfam" id="PF03105">
    <property type="entry name" value="SPX"/>
    <property type="match status" value="1"/>
</dbReference>
<dbReference type="Gene3D" id="1.25.40.20">
    <property type="entry name" value="Ankyrin repeat-containing domain"/>
    <property type="match status" value="1"/>
</dbReference>
<dbReference type="GO" id="GO:0006629">
    <property type="term" value="P:lipid metabolic process"/>
    <property type="evidence" value="ECO:0007669"/>
    <property type="project" value="InterPro"/>
</dbReference>
<dbReference type="PROSITE" id="PS51382">
    <property type="entry name" value="SPX"/>
    <property type="match status" value="1"/>
</dbReference>
<dbReference type="Pfam" id="PF12796">
    <property type="entry name" value="Ank_2"/>
    <property type="match status" value="2"/>
</dbReference>
<dbReference type="HOGENOM" id="CLU_002842_1_0_1"/>
<evidence type="ECO:0000259" key="5">
    <source>
        <dbReference type="PROSITE" id="PS51704"/>
    </source>
</evidence>
<dbReference type="EMBL" id="FO082047">
    <property type="protein sequence ID" value="CCE86175.1"/>
    <property type="molecule type" value="Genomic_DNA"/>
</dbReference>
<evidence type="ECO:0000256" key="1">
    <source>
        <dbReference type="ARBA" id="ARBA00022737"/>
    </source>
</evidence>
<dbReference type="SUPFAM" id="SSF51695">
    <property type="entry name" value="PLC-like phosphodiesterases"/>
    <property type="match status" value="1"/>
</dbReference>
<protein>
    <submittedName>
        <fullName evidence="6">Piso0_005831 protein</fullName>
    </submittedName>
</protein>
<evidence type="ECO:0000256" key="2">
    <source>
        <dbReference type="ARBA" id="ARBA00023043"/>
    </source>
</evidence>
<name>G8Y314_PICSO</name>
<evidence type="ECO:0000313" key="6">
    <source>
        <dbReference type="EMBL" id="CCE86175.1"/>
    </source>
</evidence>
<dbReference type="InterPro" id="IPR002110">
    <property type="entry name" value="Ankyrin_rpt"/>
</dbReference>
<dbReference type="Pfam" id="PF25329">
    <property type="entry name" value="C2_GDE1"/>
    <property type="match status" value="1"/>
</dbReference>
<dbReference type="FunCoup" id="G8Y314">
    <property type="interactions" value="338"/>
</dbReference>
<keyword evidence="7" id="KW-1185">Reference proteome</keyword>
<dbReference type="InterPro" id="IPR017946">
    <property type="entry name" value="PLC-like_Pdiesterase_TIM-brl"/>
</dbReference>
<gene>
    <name evidence="6" type="primary">Piso0_005831</name>
    <name evidence="6" type="ORF">GNLVRS01_PISO0M23266g</name>
</gene>
<dbReference type="InterPro" id="IPR036770">
    <property type="entry name" value="Ankyrin_rpt-contain_sf"/>
</dbReference>
<dbReference type="SUPFAM" id="SSF48403">
    <property type="entry name" value="Ankyrin repeat"/>
    <property type="match status" value="1"/>
</dbReference>
<dbReference type="AlphaFoldDB" id="G8Y314"/>
<evidence type="ECO:0000259" key="4">
    <source>
        <dbReference type="PROSITE" id="PS51382"/>
    </source>
</evidence>
<dbReference type="InterPro" id="IPR057506">
    <property type="entry name" value="C2_GPCPD1"/>
</dbReference>
<dbReference type="PROSITE" id="PS50088">
    <property type="entry name" value="ANK_REPEAT"/>
    <property type="match status" value="2"/>
</dbReference>
<dbReference type="STRING" id="559304.G8Y314"/>
<keyword evidence="2 3" id="KW-0040">ANK repeat</keyword>
<accession>G8Y314</accession>